<dbReference type="EMBL" id="BARU01022276">
    <property type="protein sequence ID" value="GAH54946.1"/>
    <property type="molecule type" value="Genomic_DNA"/>
</dbReference>
<sequence>FEFSYLTAEFDNYIDELVVNNEAAVSVYYYDLARVFNLLASRFYSVDYNTHTVTLIPDIHGGYDSNSLTAHNGIDEFYISIVPKTFDIEYGTYKFNYDPRKEKITDTVNVVNWEIPQQSGLDVYPNLDAYYFMDDKTSTFDNFNCYASQIAAYLGVEDALRFDIEGEFKDNGDYDQLYTDIKNNEFISLFVDANIQNYDSLESITIKFLDNTETEISSLPPISLEDLIMDDFTMIIDISSGMANVRYILFEPTFRTDEVYHSDNTIGIAEFEYFEWNEDLT</sequence>
<feature type="non-terminal residue" evidence="1">
    <location>
        <position position="1"/>
    </location>
</feature>
<comment type="caution">
    <text evidence="1">The sequence shown here is derived from an EMBL/GenBank/DDBJ whole genome shotgun (WGS) entry which is preliminary data.</text>
</comment>
<proteinExistence type="predicted"/>
<dbReference type="AlphaFoldDB" id="X1GAN7"/>
<reference evidence="1" key="1">
    <citation type="journal article" date="2014" name="Front. Microbiol.">
        <title>High frequency of phylogenetically diverse reductive dehalogenase-homologous genes in deep subseafloor sedimentary metagenomes.</title>
        <authorList>
            <person name="Kawai M."/>
            <person name="Futagami T."/>
            <person name="Toyoda A."/>
            <person name="Takaki Y."/>
            <person name="Nishi S."/>
            <person name="Hori S."/>
            <person name="Arai W."/>
            <person name="Tsubouchi T."/>
            <person name="Morono Y."/>
            <person name="Uchiyama I."/>
            <person name="Ito T."/>
            <person name="Fujiyama A."/>
            <person name="Inagaki F."/>
            <person name="Takami H."/>
        </authorList>
    </citation>
    <scope>NUCLEOTIDE SEQUENCE</scope>
    <source>
        <strain evidence="1">Expedition CK06-06</strain>
    </source>
</reference>
<organism evidence="1">
    <name type="scientific">marine sediment metagenome</name>
    <dbReference type="NCBI Taxonomy" id="412755"/>
    <lineage>
        <taxon>unclassified sequences</taxon>
        <taxon>metagenomes</taxon>
        <taxon>ecological metagenomes</taxon>
    </lineage>
</organism>
<gene>
    <name evidence="1" type="ORF">S03H2_36315</name>
</gene>
<name>X1GAN7_9ZZZZ</name>
<feature type="non-terminal residue" evidence="1">
    <location>
        <position position="281"/>
    </location>
</feature>
<accession>X1GAN7</accession>
<evidence type="ECO:0000313" key="1">
    <source>
        <dbReference type="EMBL" id="GAH54946.1"/>
    </source>
</evidence>
<protein>
    <submittedName>
        <fullName evidence="1">Uncharacterized protein</fullName>
    </submittedName>
</protein>